<evidence type="ECO:0000313" key="2">
    <source>
        <dbReference type="Proteomes" id="UP001165122"/>
    </source>
</evidence>
<dbReference type="Proteomes" id="UP001165122">
    <property type="component" value="Unassembled WGS sequence"/>
</dbReference>
<reference evidence="2" key="1">
    <citation type="journal article" date="2023" name="Commun. Biol.">
        <title>Genome analysis of Parmales, the sister group of diatoms, reveals the evolutionary specialization of diatoms from phago-mixotrophs to photoautotrophs.</title>
        <authorList>
            <person name="Ban H."/>
            <person name="Sato S."/>
            <person name="Yoshikawa S."/>
            <person name="Yamada K."/>
            <person name="Nakamura Y."/>
            <person name="Ichinomiya M."/>
            <person name="Sato N."/>
            <person name="Blanc-Mathieu R."/>
            <person name="Endo H."/>
            <person name="Kuwata A."/>
            <person name="Ogata H."/>
        </authorList>
    </citation>
    <scope>NUCLEOTIDE SEQUENCE [LARGE SCALE GENOMIC DNA]</scope>
    <source>
        <strain evidence="2">NIES 3700</strain>
    </source>
</reference>
<name>A0A9W7KYR7_9STRA</name>
<keyword evidence="2" id="KW-1185">Reference proteome</keyword>
<proteinExistence type="predicted"/>
<comment type="caution">
    <text evidence="1">The sequence shown here is derived from an EMBL/GenBank/DDBJ whole genome shotgun (WGS) entry which is preliminary data.</text>
</comment>
<protein>
    <submittedName>
        <fullName evidence="1">Uncharacterized protein</fullName>
    </submittedName>
</protein>
<gene>
    <name evidence="1" type="ORF">TrLO_g13736</name>
</gene>
<organism evidence="1 2">
    <name type="scientific">Triparma laevis f. longispina</name>
    <dbReference type="NCBI Taxonomy" id="1714387"/>
    <lineage>
        <taxon>Eukaryota</taxon>
        <taxon>Sar</taxon>
        <taxon>Stramenopiles</taxon>
        <taxon>Ochrophyta</taxon>
        <taxon>Bolidophyceae</taxon>
        <taxon>Parmales</taxon>
        <taxon>Triparmaceae</taxon>
        <taxon>Triparma</taxon>
    </lineage>
</organism>
<dbReference type="AlphaFoldDB" id="A0A9W7KYR7"/>
<sequence length="110" mass="13081">MKNWIKNGWKQWEEEKPEWFTDEFRASVPEDMIPKKNARDEETVTEVREEKKDVVVCVEKAQGSHRKSLLDTLKNRKENNKVAPDGVKKEQIIDVLEFKREIERRGSINL</sequence>
<accession>A0A9W7KYR7</accession>
<evidence type="ECO:0000313" key="1">
    <source>
        <dbReference type="EMBL" id="GMI16130.1"/>
    </source>
</evidence>
<dbReference type="EMBL" id="BRXW01000244">
    <property type="protein sequence ID" value="GMI16130.1"/>
    <property type="molecule type" value="Genomic_DNA"/>
</dbReference>